<sequence>MLCPNDQLLPSFYHHNMETVSKVLVTGAGPVGLTVALRLAQSGIHVDMIEKNIGLNPTTRAAGYYGATLVALARTGVLDKAVAIGTHSNSLCWRKPLADDDNGGKRLGDIIAKMAFPPIEVGPGQKPLSALLLPQCKLTKLLYDEAILTGRVSVKFGCELIGIEDNGDEIHARVKRVDTGEEETYTASFLVGADGAKSATRKLLDIPFKGHSWPERLVAIDCIFETPPDIAAMPTSFIVHPVHFGIITPLDRFEIGKKSKFRVAAAVDPKDDLSDEELISAEYTKTLMEKMVPGPRPLETEVTHVALYRIHQLCASTFRRGRCVLAGDAAHLNNPFGAMGLSNGLLDADALSDALELIINKGNPLSILDVYSHERLKVFQFFVDPTTTQNKLRCASDPDRITDDWMISALLNDNRTLKKGFAKQFVEQWRTDMRALVG</sequence>
<dbReference type="EMBL" id="VUJX02000006">
    <property type="protein sequence ID" value="KAL0935494.1"/>
    <property type="molecule type" value="Genomic_DNA"/>
</dbReference>
<name>A0ACC3YU92_COLTU</name>
<reference evidence="1 2" key="1">
    <citation type="journal article" date="2020" name="Phytopathology">
        <title>Genome Sequence Resources of Colletotrichum truncatum, C. plurivorum, C. musicola, and C. sojae: Four Species Pathogenic to Soybean (Glycine max).</title>
        <authorList>
            <person name="Rogerio F."/>
            <person name="Boufleur T.R."/>
            <person name="Ciampi-Guillardi M."/>
            <person name="Sukno S.A."/>
            <person name="Thon M.R."/>
            <person name="Massola Junior N.S."/>
            <person name="Baroncelli R."/>
        </authorList>
    </citation>
    <scope>NUCLEOTIDE SEQUENCE [LARGE SCALE GENOMIC DNA]</scope>
    <source>
        <strain evidence="1 2">CMES1059</strain>
    </source>
</reference>
<accession>A0ACC3YU92</accession>
<organism evidence="1 2">
    <name type="scientific">Colletotrichum truncatum</name>
    <name type="common">Anthracnose fungus</name>
    <name type="synonym">Colletotrichum capsici</name>
    <dbReference type="NCBI Taxonomy" id="5467"/>
    <lineage>
        <taxon>Eukaryota</taxon>
        <taxon>Fungi</taxon>
        <taxon>Dikarya</taxon>
        <taxon>Ascomycota</taxon>
        <taxon>Pezizomycotina</taxon>
        <taxon>Sordariomycetes</taxon>
        <taxon>Hypocreomycetidae</taxon>
        <taxon>Glomerellales</taxon>
        <taxon>Glomerellaceae</taxon>
        <taxon>Colletotrichum</taxon>
        <taxon>Colletotrichum truncatum species complex</taxon>
    </lineage>
</organism>
<proteinExistence type="predicted"/>
<protein>
    <submittedName>
        <fullName evidence="1">FAD binding domain-containing protein</fullName>
    </submittedName>
</protein>
<comment type="caution">
    <text evidence="1">The sequence shown here is derived from an EMBL/GenBank/DDBJ whole genome shotgun (WGS) entry which is preliminary data.</text>
</comment>
<evidence type="ECO:0000313" key="2">
    <source>
        <dbReference type="Proteomes" id="UP000805649"/>
    </source>
</evidence>
<dbReference type="Proteomes" id="UP000805649">
    <property type="component" value="Unassembled WGS sequence"/>
</dbReference>
<keyword evidence="2" id="KW-1185">Reference proteome</keyword>
<gene>
    <name evidence="1" type="ORF">CTRU02_210085</name>
</gene>
<evidence type="ECO:0000313" key="1">
    <source>
        <dbReference type="EMBL" id="KAL0935494.1"/>
    </source>
</evidence>